<name>A0A9W4IM37_9EURO</name>
<feature type="region of interest" description="Disordered" evidence="1">
    <location>
        <begin position="419"/>
        <end position="524"/>
    </location>
</feature>
<proteinExistence type="predicted"/>
<feature type="compositionally biased region" description="Polar residues" evidence="1">
    <location>
        <begin position="431"/>
        <end position="442"/>
    </location>
</feature>
<gene>
    <name evidence="2" type="ORF">PSALAMII_LOCUS1983</name>
</gene>
<reference evidence="2" key="1">
    <citation type="submission" date="2021-07" db="EMBL/GenBank/DDBJ databases">
        <authorList>
            <person name="Branca A.L. A."/>
        </authorList>
    </citation>
    <scope>NUCLEOTIDE SEQUENCE</scope>
</reference>
<sequence>MDQSSSPDYKELFERETKLRRQAEEGRRQAEEERIQAEEERQQAEEERQQAEEERQQAEEEKRQAQERNRQFTRKTSLLEYLRTCHNLLSCPLHVRTPSRSTKGKIPAPQGKYCPARLLPWTDCAAAQQEIYDSVCSYLQATSDQPPQLFSTVARLEGVANSLDRPLSSERDLETYERLAVENHVRDIISELCKIPEARRRFRLGDGVWFESHTNSLEDDAAQNDGTLYDEDRSSTQYRPRPDQFCIHRADDKNSLLMTVEYKPPHKLTVENLRVGLQPKLDFWDKVVQRKEIPTDEAEKLRYNAEQIVGSVLTQEYHVMLWEGLEISYVTIGLALVLLRIPQDDPGTLLYFLCEPNMEIDGNDDDSNRQPRTAIARVLCLSLMSSLSAIRDHAWRTRAMGQLNTWETSLELVRSGIPDDELQQAPPGSEYTGSPHTSTEGTGSEWLPSSPMPSPTPQGRAQLRSGCAPSQAVSGPDQSSDDSDSNQTAPEARRKRTLSKVTSSPPNQPRRPRGFGNDRSGTHRHHTAQFCTQRCLLGLQQHGLLDENCPNVDLHRKCGNDERHHITREGLVQQLNQQLNKDLDHYCTPLGDCGAWTSGAPFKIVCARYGYTVIGKGTTDRLWKEVSNEAMIYRILQKAQGSAVPVFLGTIDLAMTYFLHGAGEIRHMLLMAWGGEKISRLELPVDLDYEFRRSREEIHSLGVVHGDLNDGNLLWNSELKRILIIDFHDVALNPGLKKKKSRASKRKLFEPQHRERKRLQMASV</sequence>
<protein>
    <recommendedName>
        <fullName evidence="4">Aminoglycoside phosphotransferase domain-containing protein</fullName>
    </recommendedName>
</protein>
<dbReference type="AlphaFoldDB" id="A0A9W4IM37"/>
<keyword evidence="3" id="KW-1185">Reference proteome</keyword>
<feature type="compositionally biased region" description="Basic and acidic residues" evidence="1">
    <location>
        <begin position="8"/>
        <end position="70"/>
    </location>
</feature>
<evidence type="ECO:0000313" key="2">
    <source>
        <dbReference type="EMBL" id="CAG8305622.1"/>
    </source>
</evidence>
<dbReference type="Proteomes" id="UP001152649">
    <property type="component" value="Unassembled WGS sequence"/>
</dbReference>
<comment type="caution">
    <text evidence="2">The sequence shown here is derived from an EMBL/GenBank/DDBJ whole genome shotgun (WGS) entry which is preliminary data.</text>
</comment>
<dbReference type="EMBL" id="CAJVPG010000075">
    <property type="protein sequence ID" value="CAG8305622.1"/>
    <property type="molecule type" value="Genomic_DNA"/>
</dbReference>
<accession>A0A9W4IM37</accession>
<dbReference type="SUPFAM" id="SSF56112">
    <property type="entry name" value="Protein kinase-like (PK-like)"/>
    <property type="match status" value="1"/>
</dbReference>
<evidence type="ECO:0008006" key="4">
    <source>
        <dbReference type="Google" id="ProtNLM"/>
    </source>
</evidence>
<feature type="region of interest" description="Disordered" evidence="1">
    <location>
        <begin position="1"/>
        <end position="70"/>
    </location>
</feature>
<dbReference type="OrthoDB" id="18472at2759"/>
<evidence type="ECO:0000313" key="3">
    <source>
        <dbReference type="Proteomes" id="UP001152649"/>
    </source>
</evidence>
<organism evidence="2 3">
    <name type="scientific">Penicillium salamii</name>
    <dbReference type="NCBI Taxonomy" id="1612424"/>
    <lineage>
        <taxon>Eukaryota</taxon>
        <taxon>Fungi</taxon>
        <taxon>Dikarya</taxon>
        <taxon>Ascomycota</taxon>
        <taxon>Pezizomycotina</taxon>
        <taxon>Eurotiomycetes</taxon>
        <taxon>Eurotiomycetidae</taxon>
        <taxon>Eurotiales</taxon>
        <taxon>Aspergillaceae</taxon>
        <taxon>Penicillium</taxon>
    </lineage>
</organism>
<dbReference type="InterPro" id="IPR011009">
    <property type="entry name" value="Kinase-like_dom_sf"/>
</dbReference>
<evidence type="ECO:0000256" key="1">
    <source>
        <dbReference type="SAM" id="MobiDB-lite"/>
    </source>
</evidence>
<dbReference type="Gene3D" id="1.10.510.10">
    <property type="entry name" value="Transferase(Phosphotransferase) domain 1"/>
    <property type="match status" value="1"/>
</dbReference>